<evidence type="ECO:0000256" key="28">
    <source>
        <dbReference type="ARBA" id="ARBA00053152"/>
    </source>
</evidence>
<dbReference type="Gene3D" id="3.90.1010.10">
    <property type="match status" value="1"/>
</dbReference>
<dbReference type="UniPathway" id="UPA00253">
    <property type="reaction ID" value="UER00327"/>
</dbReference>
<evidence type="ECO:0000256" key="15">
    <source>
        <dbReference type="ARBA" id="ARBA00022642"/>
    </source>
</evidence>
<dbReference type="SUPFAM" id="SSF82649">
    <property type="entry name" value="SufE/NifU"/>
    <property type="match status" value="1"/>
</dbReference>
<comment type="caution">
    <text evidence="34">The sequence shown here is derived from an EMBL/GenBank/DDBJ whole genome shotgun (WGS) entry which is preliminary data.</text>
</comment>
<keyword evidence="13" id="KW-0150">Chloroplast</keyword>
<dbReference type="Gene3D" id="3.40.50.10800">
    <property type="entry name" value="NadA-like"/>
    <property type="match status" value="3"/>
</dbReference>
<dbReference type="GO" id="GO:0034628">
    <property type="term" value="P:'de novo' NAD+ biosynthetic process from L-aspartate"/>
    <property type="evidence" value="ECO:0007669"/>
    <property type="project" value="TreeGrafter"/>
</dbReference>
<evidence type="ECO:0000256" key="31">
    <source>
        <dbReference type="SAM" id="MobiDB-lite"/>
    </source>
</evidence>
<evidence type="ECO:0000256" key="8">
    <source>
        <dbReference type="ARBA" id="ARBA00012453"/>
    </source>
</evidence>
<dbReference type="InterPro" id="IPR029052">
    <property type="entry name" value="Metallo-depent_PP-like"/>
</dbReference>
<dbReference type="EMBL" id="QEFC01002160">
    <property type="protein sequence ID" value="KAE9453762.1"/>
    <property type="molecule type" value="Genomic_DNA"/>
</dbReference>
<dbReference type="Proteomes" id="UP000428333">
    <property type="component" value="Linkage Group LG08"/>
</dbReference>
<dbReference type="EC" id="3.6.1.53" evidence="9"/>
<dbReference type="InterPro" id="IPR003808">
    <property type="entry name" value="Fe-S_metab-assoc_dom"/>
</dbReference>
<feature type="compositionally biased region" description="Low complexity" evidence="31">
    <location>
        <begin position="1"/>
        <end position="13"/>
    </location>
</feature>
<evidence type="ECO:0000256" key="10">
    <source>
        <dbReference type="ARBA" id="ARBA00012669"/>
    </source>
</evidence>
<keyword evidence="16" id="KW-0808">Transferase</keyword>
<comment type="catalytic activity">
    <reaction evidence="26">
        <text>ADP-D-ribose + H2O = D-ribose 5-phosphate + AMP + 2 H(+)</text>
        <dbReference type="Rhea" id="RHEA:10412"/>
        <dbReference type="ChEBI" id="CHEBI:15377"/>
        <dbReference type="ChEBI" id="CHEBI:15378"/>
        <dbReference type="ChEBI" id="CHEBI:57967"/>
        <dbReference type="ChEBI" id="CHEBI:78346"/>
        <dbReference type="ChEBI" id="CHEBI:456215"/>
        <dbReference type="EC" id="3.6.1.13"/>
    </reaction>
</comment>
<accession>A0A6A4L8G6</accession>
<dbReference type="Pfam" id="PF00149">
    <property type="entry name" value="Metallophos"/>
    <property type="match status" value="1"/>
</dbReference>
<evidence type="ECO:0000256" key="18">
    <source>
        <dbReference type="ARBA" id="ARBA00022946"/>
    </source>
</evidence>
<feature type="non-terminal residue" evidence="34">
    <location>
        <position position="1"/>
    </location>
</feature>
<dbReference type="CDD" id="cd07396">
    <property type="entry name" value="MPP_Nbla03831"/>
    <property type="match status" value="1"/>
</dbReference>
<dbReference type="OrthoDB" id="66991at2759"/>
<evidence type="ECO:0000256" key="21">
    <source>
        <dbReference type="ARBA" id="ARBA00030848"/>
    </source>
</evidence>
<comment type="similarity">
    <text evidence="5">Belongs to the ADPRibase-Mn family.</text>
</comment>
<dbReference type="Pfam" id="PF02657">
    <property type="entry name" value="SufE"/>
    <property type="match status" value="1"/>
</dbReference>
<evidence type="ECO:0000256" key="23">
    <source>
        <dbReference type="ARBA" id="ARBA00047486"/>
    </source>
</evidence>
<keyword evidence="35" id="KW-1185">Reference proteome</keyword>
<dbReference type="GO" id="GO:0047631">
    <property type="term" value="F:ADP-ribose diphosphatase activity"/>
    <property type="evidence" value="ECO:0007669"/>
    <property type="project" value="UniProtKB-EC"/>
</dbReference>
<evidence type="ECO:0000256" key="22">
    <source>
        <dbReference type="ARBA" id="ARBA00032579"/>
    </source>
</evidence>
<keyword evidence="12" id="KW-0004">4Fe-4S</keyword>
<evidence type="ECO:0000256" key="16">
    <source>
        <dbReference type="ARBA" id="ARBA00022679"/>
    </source>
</evidence>
<keyword evidence="15" id="KW-0662">Pyridine nucleotide biosynthesis</keyword>
<comment type="catalytic activity">
    <reaction evidence="25">
        <text>ADP-D-ribose + H2O = D-ribose 5-phosphate + AMP + 2 H(+)</text>
        <dbReference type="Rhea" id="RHEA:10412"/>
        <dbReference type="ChEBI" id="CHEBI:15377"/>
        <dbReference type="ChEBI" id="CHEBI:15378"/>
        <dbReference type="ChEBI" id="CHEBI:57967"/>
        <dbReference type="ChEBI" id="CHEBI:78346"/>
        <dbReference type="ChEBI" id="CHEBI:456215"/>
        <dbReference type="EC" id="3.6.1.53"/>
    </reaction>
</comment>
<keyword evidence="14" id="KW-0934">Plastid</keyword>
<comment type="subunit">
    <text evidence="6">Monomer.</text>
</comment>
<evidence type="ECO:0000259" key="32">
    <source>
        <dbReference type="Pfam" id="PF00149"/>
    </source>
</evidence>
<dbReference type="SUPFAM" id="SSF142754">
    <property type="entry name" value="NadA-like"/>
    <property type="match status" value="2"/>
</dbReference>
<sequence>MDSAAISASSPSSYLTAKLRNPNPLPTRLNFPQSKPFPSLKSPIPAPSFHPCRVATTSSSPSQTPSLAKTNLNRLISEFQSLSSPIDRVKRLLHYSALLPPLDDTARTDSNRVMGCTARVWLVVTMDSDGKMRFRADSDSEITRGFCCCLISVLDGAGPEEKRTKGLVGEREGKVPGEAFPSLVVTAEGIEAKGSYAEAQARFLLPDELKVQELVNVLMEKKIGVVAHFYMDPEVQGVLTAAQKHWPHIHISDSLVMADSAVKMAKAGCQYITVLGVDFIVEEDYNPEIVLSCDKSCSVRKDDFYKVSTKCCSSIFKKRMIVNLFLEFVEVSVPHPVYNGWVYRMSSERIGCSLADAASNPAYMNYLEAASMASPSLHVVYINTSLETKANAHELVPTITCTSSNVVPTILQAFAQVPDLNVWYGPDTYMGANIMELFQQMTVMTDDEIAEIHPEHNRDTIRSLLPRLHYYQDGTCIVHHLFGHEVVEKIKEMYCDAFLTAHFEVPGEMFSLAMEAKRRGMGVVGSTQNILDFISHRVQEALERNVNEHLQFVLGTESGMVTAIVARVSRLLGSVKPSSGRPKVNVEIVFPVSSDSITTPSTSSHGLSLGVIPGVASGEGCSINGGCASCPYMKDFLDLLAMGSANGLTGYRGKQPLLSFGVISDVQYADIPDGRSFIGVRRYYRHSILVLQRAVQKWNNSEKLKFTVNFGDIVDGFCPKDQSLSSVEKVVREFETFNGPVYHMIGNHCLYNLPRDKLLPLLKIPTLDGRAYYDFSPVPEFRFVVLDGYDISAIGWPQEHPNSVEALKFLREKNPNSEKNSPENLIGLERRFLMFNGAVGKEQLEWLDSVLQDATESKQKVVVCCHLPLDPGASSKEALLWNYDEVMDLVHRYNCVKVCLAGQIIGWTLDRLHGVHHRVLEAPWSALLAQMPLAT</sequence>
<evidence type="ECO:0000256" key="9">
    <source>
        <dbReference type="ARBA" id="ARBA00012529"/>
    </source>
</evidence>
<comment type="similarity">
    <text evidence="29">Belongs to the quinolinate synthase family. Type 1 subfamily.</text>
</comment>
<dbReference type="Gene3D" id="3.60.21.10">
    <property type="match status" value="1"/>
</dbReference>
<comment type="cofactor">
    <cofactor evidence="2">
        <name>[4Fe-4S] cluster</name>
        <dbReference type="ChEBI" id="CHEBI:49883"/>
    </cofactor>
</comment>
<evidence type="ECO:0000256" key="11">
    <source>
        <dbReference type="ARBA" id="ARBA00016378"/>
    </source>
</evidence>
<keyword evidence="17" id="KW-0479">Metal-binding</keyword>
<evidence type="ECO:0000256" key="17">
    <source>
        <dbReference type="ARBA" id="ARBA00022723"/>
    </source>
</evidence>
<comment type="pathway">
    <text evidence="4">Cofactor biosynthesis; NAD(+) biosynthesis; quinolinate from iminoaspartate: step 1/1.</text>
</comment>
<comment type="catalytic activity">
    <reaction evidence="23">
        <text>CDP-glycerol + H2O = sn-glycerol 3-phosphate + CMP + 2 H(+)</text>
        <dbReference type="Rhea" id="RHEA:21692"/>
        <dbReference type="ChEBI" id="CHEBI:15377"/>
        <dbReference type="ChEBI" id="CHEBI:15378"/>
        <dbReference type="ChEBI" id="CHEBI:57597"/>
        <dbReference type="ChEBI" id="CHEBI:58311"/>
        <dbReference type="ChEBI" id="CHEBI:60377"/>
        <dbReference type="EC" id="3.6.1.16"/>
    </reaction>
</comment>
<dbReference type="InterPro" id="IPR003473">
    <property type="entry name" value="NadA"/>
</dbReference>
<dbReference type="FunFam" id="3.40.50.10800:FF:000006">
    <property type="entry name" value="Quinolinate synthase, chloroplastic"/>
    <property type="match status" value="1"/>
</dbReference>
<comment type="cofactor">
    <cofactor evidence="1">
        <name>Mg(2+)</name>
        <dbReference type="ChEBI" id="CHEBI:18420"/>
    </cofactor>
</comment>
<name>A0A6A4L8G6_9ERIC</name>
<evidence type="ECO:0000256" key="3">
    <source>
        <dbReference type="ARBA" id="ARBA00004229"/>
    </source>
</evidence>
<evidence type="ECO:0000256" key="12">
    <source>
        <dbReference type="ARBA" id="ARBA00022485"/>
    </source>
</evidence>
<evidence type="ECO:0000256" key="1">
    <source>
        <dbReference type="ARBA" id="ARBA00001946"/>
    </source>
</evidence>
<evidence type="ECO:0000259" key="33">
    <source>
        <dbReference type="Pfam" id="PF02657"/>
    </source>
</evidence>
<keyword evidence="20" id="KW-0411">Iron-sulfur</keyword>
<organism evidence="34 35">
    <name type="scientific">Rhododendron williamsianum</name>
    <dbReference type="NCBI Taxonomy" id="262921"/>
    <lineage>
        <taxon>Eukaryota</taxon>
        <taxon>Viridiplantae</taxon>
        <taxon>Streptophyta</taxon>
        <taxon>Embryophyta</taxon>
        <taxon>Tracheophyta</taxon>
        <taxon>Spermatophyta</taxon>
        <taxon>Magnoliopsida</taxon>
        <taxon>eudicotyledons</taxon>
        <taxon>Gunneridae</taxon>
        <taxon>Pentapetalae</taxon>
        <taxon>asterids</taxon>
        <taxon>Ericales</taxon>
        <taxon>Ericaceae</taxon>
        <taxon>Ericoideae</taxon>
        <taxon>Rhodoreae</taxon>
        <taxon>Rhododendron</taxon>
    </lineage>
</organism>
<comment type="function">
    <text evidence="28">Involved in the biosynthesis of pyridine alkaloid natural products, leading mainly to the production of anabasine, anatabine, nicotine and nornicotine, effective deterrents against herbivores with antiparasitic and pesticide properties (neurotoxins); nornicotine serves as the precursor in the synthesis of the carcinogen compound N'-nitrosonornicotine (NNN). Catalyzes the condensation of iminoaspartate with dihydroxyacetone phosphate to form quinolinate.</text>
</comment>
<comment type="subcellular location">
    <subcellularLocation>
        <location evidence="3">Plastid</location>
        <location evidence="3">Chloroplast</location>
    </subcellularLocation>
</comment>
<dbReference type="AlphaFoldDB" id="A0A6A4L8G6"/>
<evidence type="ECO:0000256" key="6">
    <source>
        <dbReference type="ARBA" id="ARBA00011245"/>
    </source>
</evidence>
<dbReference type="GO" id="GO:0051539">
    <property type="term" value="F:4 iron, 4 sulfur cluster binding"/>
    <property type="evidence" value="ECO:0007669"/>
    <property type="project" value="UniProtKB-KW"/>
</dbReference>
<gene>
    <name evidence="34" type="ORF">C3L33_14385</name>
</gene>
<comment type="catalytic activity">
    <reaction evidence="27">
        <text>iminosuccinate + dihydroxyacetone phosphate = quinolinate + phosphate + 2 H2O + H(+)</text>
        <dbReference type="Rhea" id="RHEA:25888"/>
        <dbReference type="ChEBI" id="CHEBI:15377"/>
        <dbReference type="ChEBI" id="CHEBI:15378"/>
        <dbReference type="ChEBI" id="CHEBI:29959"/>
        <dbReference type="ChEBI" id="CHEBI:43474"/>
        <dbReference type="ChEBI" id="CHEBI:57642"/>
        <dbReference type="ChEBI" id="CHEBI:77875"/>
        <dbReference type="EC" id="2.5.1.72"/>
    </reaction>
</comment>
<dbReference type="GO" id="GO:0008987">
    <property type="term" value="F:quinolinate synthetase A activity"/>
    <property type="evidence" value="ECO:0007669"/>
    <property type="project" value="InterPro"/>
</dbReference>
<feature type="region of interest" description="Disordered" evidence="31">
    <location>
        <begin position="1"/>
        <end position="42"/>
    </location>
</feature>
<dbReference type="InterPro" id="IPR036094">
    <property type="entry name" value="NadA_sf"/>
</dbReference>
<dbReference type="PANTHER" id="PTHR30573:SF0">
    <property type="entry name" value="QUINOLINATE SYNTHASE, CHLOROPLASTIC"/>
    <property type="match status" value="1"/>
</dbReference>
<comment type="catalytic activity">
    <reaction evidence="24">
        <text>CDP-choline + H2O = phosphocholine + CMP + 2 H(+)</text>
        <dbReference type="Rhea" id="RHEA:32487"/>
        <dbReference type="ChEBI" id="CHEBI:15377"/>
        <dbReference type="ChEBI" id="CHEBI:15378"/>
        <dbReference type="ChEBI" id="CHEBI:58779"/>
        <dbReference type="ChEBI" id="CHEBI:60377"/>
        <dbReference type="ChEBI" id="CHEBI:295975"/>
        <dbReference type="EC" id="3.6.1.53"/>
    </reaction>
</comment>
<evidence type="ECO:0000256" key="14">
    <source>
        <dbReference type="ARBA" id="ARBA00022640"/>
    </source>
</evidence>
<evidence type="ECO:0000256" key="30">
    <source>
        <dbReference type="ARBA" id="ARBA00073351"/>
    </source>
</evidence>
<dbReference type="GO" id="GO:0047734">
    <property type="term" value="F:CDP-glycerol diphosphatase activity"/>
    <property type="evidence" value="ECO:0007669"/>
    <property type="project" value="UniProtKB-EC"/>
</dbReference>
<dbReference type="InterPro" id="IPR004843">
    <property type="entry name" value="Calcineurin-like_PHP"/>
</dbReference>
<evidence type="ECO:0000256" key="26">
    <source>
        <dbReference type="ARBA" id="ARBA00049546"/>
    </source>
</evidence>
<reference evidence="34 35" key="1">
    <citation type="journal article" date="2019" name="Genome Biol. Evol.">
        <title>The Rhododendron genome and chromosomal organization provide insight into shared whole-genome duplications across the heath family (Ericaceae).</title>
        <authorList>
            <person name="Soza V.L."/>
            <person name="Lindsley D."/>
            <person name="Waalkes A."/>
            <person name="Ramage E."/>
            <person name="Patwardhan R.P."/>
            <person name="Burton J.N."/>
            <person name="Adey A."/>
            <person name="Kumar A."/>
            <person name="Qiu R."/>
            <person name="Shendure J."/>
            <person name="Hall B."/>
        </authorList>
    </citation>
    <scope>NUCLEOTIDE SEQUENCE [LARGE SCALE GENOMIC DNA]</scope>
    <source>
        <strain evidence="34">RSF 1966-606</strain>
    </source>
</reference>
<proteinExistence type="inferred from homology"/>
<feature type="domain" description="Calcineurin-like phosphoesterase" evidence="32">
    <location>
        <begin position="660"/>
        <end position="902"/>
    </location>
</feature>
<dbReference type="GO" id="GO:0046872">
    <property type="term" value="F:metal ion binding"/>
    <property type="evidence" value="ECO:0007669"/>
    <property type="project" value="UniProtKB-KW"/>
</dbReference>
<dbReference type="EC" id="3.6.1.13" evidence="8"/>
<evidence type="ECO:0000313" key="35">
    <source>
        <dbReference type="Proteomes" id="UP000428333"/>
    </source>
</evidence>
<dbReference type="EC" id="3.6.1.16" evidence="7"/>
<feature type="domain" description="Fe-S metabolism associated" evidence="33">
    <location>
        <begin position="77"/>
        <end position="161"/>
    </location>
</feature>
<evidence type="ECO:0000256" key="5">
    <source>
        <dbReference type="ARBA" id="ARBA00006362"/>
    </source>
</evidence>
<evidence type="ECO:0000256" key="13">
    <source>
        <dbReference type="ARBA" id="ARBA00022528"/>
    </source>
</evidence>
<keyword evidence="18" id="KW-0809">Transit peptide</keyword>
<evidence type="ECO:0000313" key="34">
    <source>
        <dbReference type="EMBL" id="KAE9453762.1"/>
    </source>
</evidence>
<evidence type="ECO:0000256" key="2">
    <source>
        <dbReference type="ARBA" id="ARBA00001966"/>
    </source>
</evidence>
<evidence type="ECO:0000256" key="4">
    <source>
        <dbReference type="ARBA" id="ARBA00005065"/>
    </source>
</evidence>
<dbReference type="PANTHER" id="PTHR30573">
    <property type="entry name" value="QUINOLINATE SYNTHETASE A"/>
    <property type="match status" value="1"/>
</dbReference>
<dbReference type="Pfam" id="PF02445">
    <property type="entry name" value="NadA"/>
    <property type="match status" value="1"/>
</dbReference>
<evidence type="ECO:0000256" key="25">
    <source>
        <dbReference type="ARBA" id="ARBA00047894"/>
    </source>
</evidence>
<evidence type="ECO:0000256" key="29">
    <source>
        <dbReference type="ARBA" id="ARBA00061471"/>
    </source>
</evidence>
<protein>
    <recommendedName>
        <fullName evidence="11">Manganese-dependent ADP-ribose/CDP-alcohol diphosphatase</fullName>
        <ecNumber evidence="10">2.5.1.72</ecNumber>
        <ecNumber evidence="8">3.6.1.13</ecNumber>
        <ecNumber evidence="7">3.6.1.16</ecNumber>
        <ecNumber evidence="9">3.6.1.53</ecNumber>
    </recommendedName>
    <alternativeName>
        <fullName evidence="22">ADPRibase-Mn</fullName>
    </alternativeName>
    <alternativeName>
        <fullName evidence="21">CDP-choline phosphohydrolase</fullName>
    </alternativeName>
    <alternativeName>
        <fullName evidence="30">Quinolinate synthase, chloroplastic</fullName>
    </alternativeName>
</protein>
<dbReference type="FunFam" id="3.40.50.10800:FF:000008">
    <property type="entry name" value="Quinolinate synthase chloroplastic"/>
    <property type="match status" value="1"/>
</dbReference>
<dbReference type="GO" id="GO:0009507">
    <property type="term" value="C:chloroplast"/>
    <property type="evidence" value="ECO:0007669"/>
    <property type="project" value="UniProtKB-SubCell"/>
</dbReference>
<evidence type="ECO:0000256" key="19">
    <source>
        <dbReference type="ARBA" id="ARBA00023004"/>
    </source>
</evidence>
<evidence type="ECO:0000256" key="20">
    <source>
        <dbReference type="ARBA" id="ARBA00023014"/>
    </source>
</evidence>
<evidence type="ECO:0000256" key="7">
    <source>
        <dbReference type="ARBA" id="ARBA00012443"/>
    </source>
</evidence>
<dbReference type="InterPro" id="IPR041869">
    <property type="entry name" value="MPP_ADPRM"/>
</dbReference>
<evidence type="ECO:0000256" key="24">
    <source>
        <dbReference type="ARBA" id="ARBA00047636"/>
    </source>
</evidence>
<evidence type="ECO:0000256" key="27">
    <source>
        <dbReference type="ARBA" id="ARBA00052166"/>
    </source>
</evidence>
<dbReference type="EC" id="2.5.1.72" evidence="10"/>
<keyword evidence="19" id="KW-0408">Iron</keyword>
<dbReference type="SUPFAM" id="SSF56300">
    <property type="entry name" value="Metallo-dependent phosphatases"/>
    <property type="match status" value="1"/>
</dbReference>